<evidence type="ECO:0000256" key="3">
    <source>
        <dbReference type="ARBA" id="ARBA00004240"/>
    </source>
</evidence>
<evidence type="ECO:0000256" key="24">
    <source>
        <dbReference type="ARBA" id="ARBA00048968"/>
    </source>
</evidence>
<reference evidence="34" key="1">
    <citation type="submission" date="2025-08" db="UniProtKB">
        <authorList>
            <consortium name="Ensembl"/>
        </authorList>
    </citation>
    <scope>IDENTIFICATION</scope>
</reference>
<evidence type="ECO:0000256" key="9">
    <source>
        <dbReference type="ARBA" id="ARBA00012784"/>
    </source>
</evidence>
<evidence type="ECO:0000256" key="31">
    <source>
        <dbReference type="ARBA" id="ARBA00079781"/>
    </source>
</evidence>
<evidence type="ECO:0000256" key="1">
    <source>
        <dbReference type="ARBA" id="ARBA00000553"/>
    </source>
</evidence>
<evidence type="ECO:0000256" key="25">
    <source>
        <dbReference type="ARBA" id="ARBA00049893"/>
    </source>
</evidence>
<keyword evidence="18" id="KW-0391">Immunity</keyword>
<dbReference type="FunFam" id="3.60.140.10:FF:000002">
    <property type="entry name" value="Laccase (multicopper oxidoreductase) domain-containing 1"/>
    <property type="match status" value="1"/>
</dbReference>
<dbReference type="AlphaFoldDB" id="A0A8C6UY99"/>
<evidence type="ECO:0000256" key="30">
    <source>
        <dbReference type="ARBA" id="ARBA00079351"/>
    </source>
</evidence>
<dbReference type="CDD" id="cd16833">
    <property type="entry name" value="YfiH"/>
    <property type="match status" value="1"/>
</dbReference>
<keyword evidence="17" id="KW-0862">Zinc</keyword>
<dbReference type="GO" id="GO:0005634">
    <property type="term" value="C:nucleus"/>
    <property type="evidence" value="ECO:0007669"/>
    <property type="project" value="UniProtKB-SubCell"/>
</dbReference>
<comment type="subunit">
    <text evidence="27">Interacts with FASN. Interacts with SDHA. Interacts with ATF6, EIF2AK3 and ERN1.</text>
</comment>
<keyword evidence="15" id="KW-0378">Hydrolase</keyword>
<dbReference type="GO" id="GO:0031347">
    <property type="term" value="P:regulation of defense response"/>
    <property type="evidence" value="ECO:0007669"/>
    <property type="project" value="UniProtKB-ARBA"/>
</dbReference>
<comment type="catalytic activity">
    <reaction evidence="23">
        <text>adenosine + H2O + H(+) = inosine + NH4(+)</text>
        <dbReference type="Rhea" id="RHEA:24408"/>
        <dbReference type="ChEBI" id="CHEBI:15377"/>
        <dbReference type="ChEBI" id="CHEBI:15378"/>
        <dbReference type="ChEBI" id="CHEBI:16335"/>
        <dbReference type="ChEBI" id="CHEBI:17596"/>
        <dbReference type="ChEBI" id="CHEBI:28938"/>
        <dbReference type="EC" id="3.5.4.4"/>
    </reaction>
    <physiologicalReaction direction="left-to-right" evidence="23">
        <dbReference type="Rhea" id="RHEA:24409"/>
    </physiologicalReaction>
</comment>
<evidence type="ECO:0000256" key="5">
    <source>
        <dbReference type="ARBA" id="ARBA00004496"/>
    </source>
</evidence>
<evidence type="ECO:0000256" key="22">
    <source>
        <dbReference type="ARBA" id="ARBA00023242"/>
    </source>
</evidence>
<keyword evidence="12" id="KW-0399">Innate immunity</keyword>
<keyword evidence="35" id="KW-1185">Reference proteome</keyword>
<evidence type="ECO:0000256" key="20">
    <source>
        <dbReference type="ARBA" id="ARBA00023140"/>
    </source>
</evidence>
<dbReference type="Gene3D" id="3.60.140.10">
    <property type="entry name" value="CNF1/YfiH-like putative cysteine hydrolases"/>
    <property type="match status" value="1"/>
</dbReference>
<dbReference type="GO" id="GO:0005783">
    <property type="term" value="C:endoplasmic reticulum"/>
    <property type="evidence" value="ECO:0007669"/>
    <property type="project" value="UniProtKB-SubCell"/>
</dbReference>
<keyword evidence="22" id="KW-0539">Nucleus</keyword>
<dbReference type="EC" id="2.4.2.1" evidence="7"/>
<dbReference type="GO" id="GO:0045087">
    <property type="term" value="P:innate immune response"/>
    <property type="evidence" value="ECO:0007669"/>
    <property type="project" value="UniProtKB-KW"/>
</dbReference>
<evidence type="ECO:0000256" key="28">
    <source>
        <dbReference type="ARBA" id="ARBA00071637"/>
    </source>
</evidence>
<dbReference type="GO" id="GO:0006954">
    <property type="term" value="P:inflammatory response"/>
    <property type="evidence" value="ECO:0007669"/>
    <property type="project" value="UniProtKB-KW"/>
</dbReference>
<evidence type="ECO:0000256" key="29">
    <source>
        <dbReference type="ARBA" id="ARBA00075738"/>
    </source>
</evidence>
<evidence type="ECO:0000256" key="14">
    <source>
        <dbReference type="ARBA" id="ARBA00022723"/>
    </source>
</evidence>
<evidence type="ECO:0000313" key="35">
    <source>
        <dbReference type="Proteomes" id="UP000694523"/>
    </source>
</evidence>
<evidence type="ECO:0000256" key="13">
    <source>
        <dbReference type="ARBA" id="ARBA00022679"/>
    </source>
</evidence>
<comment type="catalytic activity">
    <reaction evidence="24">
        <text>adenosine + phosphate = alpha-D-ribose 1-phosphate + adenine</text>
        <dbReference type="Rhea" id="RHEA:27642"/>
        <dbReference type="ChEBI" id="CHEBI:16335"/>
        <dbReference type="ChEBI" id="CHEBI:16708"/>
        <dbReference type="ChEBI" id="CHEBI:43474"/>
        <dbReference type="ChEBI" id="CHEBI:57720"/>
        <dbReference type="EC" id="2.4.2.1"/>
    </reaction>
    <physiologicalReaction direction="left-to-right" evidence="24">
        <dbReference type="Rhea" id="RHEA:27643"/>
    </physiologicalReaction>
</comment>
<evidence type="ECO:0000256" key="2">
    <source>
        <dbReference type="ARBA" id="ARBA00004123"/>
    </source>
</evidence>
<name>A0A8C6UY99_9GOBI</name>
<dbReference type="EC" id="3.5.4.4" evidence="9"/>
<keyword evidence="19" id="KW-0007">Acetylation</keyword>
<keyword evidence="20" id="KW-0576">Peroxisome</keyword>
<evidence type="ECO:0000256" key="10">
    <source>
        <dbReference type="ARBA" id="ARBA00022490"/>
    </source>
</evidence>
<keyword evidence="11" id="KW-0597">Phosphoprotein</keyword>
<keyword evidence="16" id="KW-0256">Endoplasmic reticulum</keyword>
<evidence type="ECO:0000256" key="21">
    <source>
        <dbReference type="ARBA" id="ARBA00023198"/>
    </source>
</evidence>
<dbReference type="GO" id="GO:0017061">
    <property type="term" value="F:S-methyl-5-thioadenosine phosphorylase activity"/>
    <property type="evidence" value="ECO:0007669"/>
    <property type="project" value="UniProtKB-EC"/>
</dbReference>
<keyword evidence="10" id="KW-0963">Cytoplasm</keyword>
<evidence type="ECO:0000256" key="6">
    <source>
        <dbReference type="ARBA" id="ARBA00007353"/>
    </source>
</evidence>
<evidence type="ECO:0000256" key="33">
    <source>
        <dbReference type="ARBA" id="ARBA00081957"/>
    </source>
</evidence>
<evidence type="ECO:0000256" key="11">
    <source>
        <dbReference type="ARBA" id="ARBA00022553"/>
    </source>
</evidence>
<evidence type="ECO:0000256" key="7">
    <source>
        <dbReference type="ARBA" id="ARBA00011886"/>
    </source>
</evidence>
<dbReference type="Pfam" id="PF02578">
    <property type="entry name" value="Cu-oxidase_4"/>
    <property type="match status" value="1"/>
</dbReference>
<proteinExistence type="inferred from homology"/>
<dbReference type="PANTHER" id="PTHR30616:SF2">
    <property type="entry name" value="PURINE NUCLEOSIDE PHOSPHORYLASE LACC1"/>
    <property type="match status" value="1"/>
</dbReference>
<sequence>MHDALLIDFANGGCHSCFGASALDSLSLNCHVFLLYGTHNQGNNHALEKFRDASEKVQVLDAVTLASGLYRFKQILDELDLSVIKVLTSAKGKELMLLYREQLFTAVYRFEFDVSAVEKCTCLEGPGHAPSWDSPGEKVRGEVAEFLRHLPGLKGEISVNRSTLIPDCFGHGFSSRTGGVSYLPSLSSLNLFCSAKRRDPRAVVEENRRRLALTAGFYPKTMHFPKVNHANQVWVMGKPEPDSYDGVVTDRSGVVLAAPSADCIPLLFADPVKRVIGATHAGWRGTVMGAAMATVNSMVREFGSDVKDILVAVGPSVGVCCYTMNRHQVQDFTKIHPDCVPDPESAQPHVNIRLANRYGPESHNGGVLPEHIHDHTVRDRPEVTPCTCCNPQKYFSHVRDGVNFGTQVGFIWIRETQQETVMNKGLR</sequence>
<dbReference type="GO" id="GO:0016787">
    <property type="term" value="F:hydrolase activity"/>
    <property type="evidence" value="ECO:0007669"/>
    <property type="project" value="UniProtKB-KW"/>
</dbReference>
<evidence type="ECO:0000256" key="26">
    <source>
        <dbReference type="ARBA" id="ARBA00051406"/>
    </source>
</evidence>
<comment type="catalytic activity">
    <reaction evidence="1">
        <text>inosine + phosphate = alpha-D-ribose 1-phosphate + hypoxanthine</text>
        <dbReference type="Rhea" id="RHEA:27646"/>
        <dbReference type="ChEBI" id="CHEBI:17368"/>
        <dbReference type="ChEBI" id="CHEBI:17596"/>
        <dbReference type="ChEBI" id="CHEBI:43474"/>
        <dbReference type="ChEBI" id="CHEBI:57720"/>
        <dbReference type="EC" id="2.4.2.1"/>
    </reaction>
    <physiologicalReaction direction="left-to-right" evidence="1">
        <dbReference type="Rhea" id="RHEA:27647"/>
    </physiologicalReaction>
</comment>
<evidence type="ECO:0000256" key="12">
    <source>
        <dbReference type="ARBA" id="ARBA00022588"/>
    </source>
</evidence>
<evidence type="ECO:0000256" key="8">
    <source>
        <dbReference type="ARBA" id="ARBA00011976"/>
    </source>
</evidence>
<dbReference type="GO" id="GO:0005777">
    <property type="term" value="C:peroxisome"/>
    <property type="evidence" value="ECO:0007669"/>
    <property type="project" value="UniProtKB-SubCell"/>
</dbReference>
<dbReference type="InterPro" id="IPR003730">
    <property type="entry name" value="Cu_polyphenol_OxRdtase"/>
</dbReference>
<dbReference type="InterPro" id="IPR038371">
    <property type="entry name" value="Cu_polyphenol_OxRdtase_sf"/>
</dbReference>
<evidence type="ECO:0000313" key="34">
    <source>
        <dbReference type="Ensembl" id="ENSNMLP00000043007.1"/>
    </source>
</evidence>
<dbReference type="Ensembl" id="ENSNMLT00000047756.1">
    <property type="protein sequence ID" value="ENSNMLP00000043007.1"/>
    <property type="gene ID" value="ENSNMLG00000026162.1"/>
</dbReference>
<keyword evidence="13" id="KW-0808">Transferase</keyword>
<dbReference type="InterPro" id="IPR011324">
    <property type="entry name" value="Cytotoxic_necrot_fac-like_cat"/>
</dbReference>
<dbReference type="Proteomes" id="UP000694523">
    <property type="component" value="Unplaced"/>
</dbReference>
<keyword evidence="21" id="KW-0395">Inflammatory response</keyword>
<accession>A0A8C6UY99</accession>
<dbReference type="SUPFAM" id="SSF64438">
    <property type="entry name" value="CNF1/YfiH-like putative cysteine hydrolases"/>
    <property type="match status" value="1"/>
</dbReference>
<reference evidence="34" key="2">
    <citation type="submission" date="2025-09" db="UniProtKB">
        <authorList>
            <consortium name="Ensembl"/>
        </authorList>
    </citation>
    <scope>IDENTIFICATION</scope>
</reference>
<protein>
    <recommendedName>
        <fullName evidence="28">Purine nucleoside phosphorylase LACC1</fullName>
        <ecNumber evidence="7">2.4.2.1</ecNumber>
        <ecNumber evidence="8">2.4.2.28</ecNumber>
        <ecNumber evidence="9">3.5.4.4</ecNumber>
    </recommendedName>
    <alternativeName>
        <fullName evidence="31">Adenosine deaminase LACC1</fullName>
    </alternativeName>
    <alternativeName>
        <fullName evidence="30">Fatty acid metabolism-immunity nexus</fullName>
    </alternativeName>
    <alternativeName>
        <fullName evidence="29">Guanosine phosphorylase LACC1</fullName>
    </alternativeName>
    <alternativeName>
        <fullName evidence="32">Laccase domain-containing protein 1</fullName>
    </alternativeName>
    <alternativeName>
        <fullName evidence="33">S-methyl-5'-thioadenosine phosphorylase LACC1</fullName>
    </alternativeName>
</protein>
<keyword evidence="14" id="KW-0479">Metal-binding</keyword>
<comment type="catalytic activity">
    <reaction evidence="26">
        <text>guanosine + phosphate = alpha-D-ribose 1-phosphate + guanine</text>
        <dbReference type="Rhea" id="RHEA:13233"/>
        <dbReference type="ChEBI" id="CHEBI:16235"/>
        <dbReference type="ChEBI" id="CHEBI:16750"/>
        <dbReference type="ChEBI" id="CHEBI:43474"/>
        <dbReference type="ChEBI" id="CHEBI:57720"/>
        <dbReference type="EC" id="2.4.2.1"/>
    </reaction>
    <physiologicalReaction direction="left-to-right" evidence="26">
        <dbReference type="Rhea" id="RHEA:13234"/>
    </physiologicalReaction>
</comment>
<dbReference type="EC" id="2.4.2.28" evidence="8"/>
<organism evidence="34 35">
    <name type="scientific">Neogobius melanostomus</name>
    <name type="common">round goby</name>
    <dbReference type="NCBI Taxonomy" id="47308"/>
    <lineage>
        <taxon>Eukaryota</taxon>
        <taxon>Metazoa</taxon>
        <taxon>Chordata</taxon>
        <taxon>Craniata</taxon>
        <taxon>Vertebrata</taxon>
        <taxon>Euteleostomi</taxon>
        <taxon>Actinopterygii</taxon>
        <taxon>Neopterygii</taxon>
        <taxon>Teleostei</taxon>
        <taxon>Neoteleostei</taxon>
        <taxon>Acanthomorphata</taxon>
        <taxon>Gobiaria</taxon>
        <taxon>Gobiiformes</taxon>
        <taxon>Gobioidei</taxon>
        <taxon>Gobiidae</taxon>
        <taxon>Benthophilinae</taxon>
        <taxon>Neogobiini</taxon>
        <taxon>Neogobius</taxon>
    </lineage>
</organism>
<comment type="similarity">
    <text evidence="6">Belongs to the purine nucleoside phosphorylase YfiH/LACC1 family.</text>
</comment>
<dbReference type="GO" id="GO:0005507">
    <property type="term" value="F:copper ion binding"/>
    <property type="evidence" value="ECO:0007669"/>
    <property type="project" value="TreeGrafter"/>
</dbReference>
<evidence type="ECO:0000256" key="16">
    <source>
        <dbReference type="ARBA" id="ARBA00022824"/>
    </source>
</evidence>
<comment type="catalytic activity">
    <reaction evidence="25">
        <text>S-methyl-5'-thioadenosine + phosphate = 5-(methylsulfanyl)-alpha-D-ribose 1-phosphate + adenine</text>
        <dbReference type="Rhea" id="RHEA:11852"/>
        <dbReference type="ChEBI" id="CHEBI:16708"/>
        <dbReference type="ChEBI" id="CHEBI:17509"/>
        <dbReference type="ChEBI" id="CHEBI:43474"/>
        <dbReference type="ChEBI" id="CHEBI:58533"/>
        <dbReference type="EC" id="2.4.2.28"/>
    </reaction>
    <physiologicalReaction direction="left-to-right" evidence="25">
        <dbReference type="Rhea" id="RHEA:11853"/>
    </physiologicalReaction>
</comment>
<evidence type="ECO:0000256" key="32">
    <source>
        <dbReference type="ARBA" id="ARBA00081352"/>
    </source>
</evidence>
<evidence type="ECO:0000256" key="19">
    <source>
        <dbReference type="ARBA" id="ARBA00022990"/>
    </source>
</evidence>
<dbReference type="PANTHER" id="PTHR30616">
    <property type="entry name" value="UNCHARACTERIZED PROTEIN YFIH"/>
    <property type="match status" value="1"/>
</dbReference>
<evidence type="ECO:0000256" key="18">
    <source>
        <dbReference type="ARBA" id="ARBA00022859"/>
    </source>
</evidence>
<evidence type="ECO:0000256" key="4">
    <source>
        <dbReference type="ARBA" id="ARBA00004275"/>
    </source>
</evidence>
<comment type="subcellular location">
    <subcellularLocation>
        <location evidence="5">Cytoplasm</location>
    </subcellularLocation>
    <subcellularLocation>
        <location evidence="3">Endoplasmic reticulum</location>
    </subcellularLocation>
    <subcellularLocation>
        <location evidence="2">Nucleus</location>
    </subcellularLocation>
    <subcellularLocation>
        <location evidence="4">Peroxisome</location>
    </subcellularLocation>
</comment>
<evidence type="ECO:0000256" key="23">
    <source>
        <dbReference type="ARBA" id="ARBA00047989"/>
    </source>
</evidence>
<evidence type="ECO:0000256" key="17">
    <source>
        <dbReference type="ARBA" id="ARBA00022833"/>
    </source>
</evidence>
<evidence type="ECO:0000256" key="15">
    <source>
        <dbReference type="ARBA" id="ARBA00022801"/>
    </source>
</evidence>
<evidence type="ECO:0000256" key="27">
    <source>
        <dbReference type="ARBA" id="ARBA00063955"/>
    </source>
</evidence>